<reference evidence="1" key="1">
    <citation type="submission" date="2019-08" db="EMBL/GenBank/DDBJ databases">
        <authorList>
            <person name="Kucharzyk K."/>
            <person name="Murdoch R.W."/>
            <person name="Higgins S."/>
            <person name="Loffler F."/>
        </authorList>
    </citation>
    <scope>NUCLEOTIDE SEQUENCE</scope>
</reference>
<organism evidence="1">
    <name type="scientific">bioreactor metagenome</name>
    <dbReference type="NCBI Taxonomy" id="1076179"/>
    <lineage>
        <taxon>unclassified sequences</taxon>
        <taxon>metagenomes</taxon>
        <taxon>ecological metagenomes</taxon>
    </lineage>
</organism>
<dbReference type="SUPFAM" id="SSF56784">
    <property type="entry name" value="HAD-like"/>
    <property type="match status" value="1"/>
</dbReference>
<evidence type="ECO:0000313" key="1">
    <source>
        <dbReference type="EMBL" id="MPM54264.1"/>
    </source>
</evidence>
<proteinExistence type="predicted"/>
<dbReference type="EMBL" id="VSSQ01014723">
    <property type="protein sequence ID" value="MPM54264.1"/>
    <property type="molecule type" value="Genomic_DNA"/>
</dbReference>
<dbReference type="NCBIfam" id="TIGR01668">
    <property type="entry name" value="YqeG_hyp_ppase"/>
    <property type="match status" value="1"/>
</dbReference>
<dbReference type="Pfam" id="PF00702">
    <property type="entry name" value="Hydrolase"/>
    <property type="match status" value="1"/>
</dbReference>
<dbReference type="Gene3D" id="3.40.50.1000">
    <property type="entry name" value="HAD superfamily/HAD-like"/>
    <property type="match status" value="1"/>
</dbReference>
<dbReference type="InterPro" id="IPR010021">
    <property type="entry name" value="PGPP1/Gep4"/>
</dbReference>
<dbReference type="AlphaFoldDB" id="A0A645AXJ7"/>
<sequence length="176" mass="20732">MLQYFIPDLYIENYQKLNIAYLKNKQIKVLVCDIDNTLVPFDIETPTKEVQAFFDEIKTNGIIPVLISNNKAERVSLFANALNLHYYPYAQKPLKKTYRKLLGDYQVLPQEVACMGDQLMTDVFGAKRCQLFTILTRPLVTRDIHYTKINRQLEKIVFFFLKLCKKFDRGKYSEQM</sequence>
<accession>A0A645AXJ7</accession>
<dbReference type="GO" id="GO:0008962">
    <property type="term" value="F:phosphatidylglycerophosphatase activity"/>
    <property type="evidence" value="ECO:0007669"/>
    <property type="project" value="InterPro"/>
</dbReference>
<evidence type="ECO:0008006" key="2">
    <source>
        <dbReference type="Google" id="ProtNLM"/>
    </source>
</evidence>
<dbReference type="InterPro" id="IPR023214">
    <property type="entry name" value="HAD_sf"/>
</dbReference>
<gene>
    <name evidence="1" type="ORF">SDC9_101040</name>
</gene>
<comment type="caution">
    <text evidence="1">The sequence shown here is derived from an EMBL/GenBank/DDBJ whole genome shotgun (WGS) entry which is preliminary data.</text>
</comment>
<dbReference type="InterPro" id="IPR036412">
    <property type="entry name" value="HAD-like_sf"/>
</dbReference>
<name>A0A645AXJ7_9ZZZZ</name>
<protein>
    <recommendedName>
        <fullName evidence="2">Phosphoglycolate phosphatase</fullName>
    </recommendedName>
</protein>